<keyword evidence="5" id="KW-1185">Reference proteome</keyword>
<dbReference type="Proteomes" id="UP000541444">
    <property type="component" value="Unassembled WGS sequence"/>
</dbReference>
<reference evidence="4 5" key="1">
    <citation type="journal article" date="2020" name="IScience">
        <title>Genome Sequencing of the Endangered Kingdonia uniflora (Circaeasteraceae, Ranunculales) Reveals Potential Mechanisms of Evolutionary Specialization.</title>
        <authorList>
            <person name="Sun Y."/>
            <person name="Deng T."/>
            <person name="Zhang A."/>
            <person name="Moore M.J."/>
            <person name="Landis J.B."/>
            <person name="Lin N."/>
            <person name="Zhang H."/>
            <person name="Zhang X."/>
            <person name="Huang J."/>
            <person name="Zhang X."/>
            <person name="Sun H."/>
            <person name="Wang H."/>
        </authorList>
    </citation>
    <scope>NUCLEOTIDE SEQUENCE [LARGE SCALE GENOMIC DNA]</scope>
    <source>
        <strain evidence="4">TB1705</strain>
        <tissue evidence="4">Leaf</tissue>
    </source>
</reference>
<dbReference type="Pfam" id="PF00072">
    <property type="entry name" value="Response_reg"/>
    <property type="match status" value="1"/>
</dbReference>
<sequence length="660" mass="74094">MPQMDGFKLMEIIGLEMGIPVIMMSSSDDKNIIMKGVKHGACDYLVKPVMLKDLKNIWQHVIRKNRFNSNDLNVAKSEENQIEKSKKGQKRSIPGIGDVASNSLRTRNHFHQSQLNGPKYQSFTQRSRFMDDYADSSSNVLGYNANNGANQSNSQLLYYIENPNIFGALSDFIGSQGPLFNNAISTNFNEGVLNDSVIGGQHNLFPGVQNSDAGDLFPGVIPPADSLPSQQATSSLQREQMQDNYGASGYFLEIGGNNKRKHVETLKLTKVFASNKLESFCASQEALDLLEPFSFLTAIPPAQRECANAKSTEIIRLSSSAISVLNGAEFSVSEADNSSLIHMDVDQSFLPVPAPVKAAIFESFARKNMIESETDVKLGIQMFIKSKYGFRTIYYKLAFQVLFISHIFNWYSRMFFVFSSRVVAIENVFRLFSPHFAIVDKHLTRHLPKQWFTSLAIESDAEEAKTQENAKLQSAPEEMQLKFKETKAMLVKERETAKKVLYWVLRVKESVDALIKCAMQEIAFSQGKPVAAFTIYKCLLHWKSFEAEKTSVFDRLIQMIGSAIEVSRTSRGIGLRTSGRSSGTNSPNSHWQSIIETLNNLLATLKQNFYAGSSWDELKHIRQAIGFLPEALPAIRGTDQLGSNFKVFPIHFLNKDKRLR</sequence>
<gene>
    <name evidence="4" type="ORF">GIB67_028297</name>
</gene>
<proteinExistence type="predicted"/>
<organism evidence="4 5">
    <name type="scientific">Kingdonia uniflora</name>
    <dbReference type="NCBI Taxonomy" id="39325"/>
    <lineage>
        <taxon>Eukaryota</taxon>
        <taxon>Viridiplantae</taxon>
        <taxon>Streptophyta</taxon>
        <taxon>Embryophyta</taxon>
        <taxon>Tracheophyta</taxon>
        <taxon>Spermatophyta</taxon>
        <taxon>Magnoliopsida</taxon>
        <taxon>Ranunculales</taxon>
        <taxon>Circaeasteraceae</taxon>
        <taxon>Kingdonia</taxon>
    </lineage>
</organism>
<dbReference type="EMBL" id="JACGCM010001497">
    <property type="protein sequence ID" value="KAF6154405.1"/>
    <property type="molecule type" value="Genomic_DNA"/>
</dbReference>
<accession>A0A7J7MHL1</accession>
<dbReference type="Gene3D" id="3.40.50.2300">
    <property type="match status" value="1"/>
</dbReference>
<dbReference type="PANTHER" id="PTHR47087:SF1">
    <property type="entry name" value="METHIONINE S-METHYLTRANSFERASE"/>
    <property type="match status" value="1"/>
</dbReference>
<evidence type="ECO:0000256" key="2">
    <source>
        <dbReference type="SAM" id="MobiDB-lite"/>
    </source>
</evidence>
<dbReference type="OrthoDB" id="6108017at2759"/>
<dbReference type="SUPFAM" id="SSF52172">
    <property type="entry name" value="CheY-like"/>
    <property type="match status" value="1"/>
</dbReference>
<comment type="caution">
    <text evidence="4">The sequence shown here is derived from an EMBL/GenBank/DDBJ whole genome shotgun (WGS) entry which is preliminary data.</text>
</comment>
<evidence type="ECO:0000259" key="3">
    <source>
        <dbReference type="PROSITE" id="PS50110"/>
    </source>
</evidence>
<evidence type="ECO:0000313" key="4">
    <source>
        <dbReference type="EMBL" id="KAF6154405.1"/>
    </source>
</evidence>
<comment type="caution">
    <text evidence="1">Lacks conserved residue(s) required for the propagation of feature annotation.</text>
</comment>
<dbReference type="GO" id="GO:0000160">
    <property type="term" value="P:phosphorelay signal transduction system"/>
    <property type="evidence" value="ECO:0007669"/>
    <property type="project" value="InterPro"/>
</dbReference>
<name>A0A7J7MHL1_9MAGN</name>
<dbReference type="InterPro" id="IPR001789">
    <property type="entry name" value="Sig_transdc_resp-reg_receiver"/>
</dbReference>
<dbReference type="PANTHER" id="PTHR47087">
    <property type="entry name" value="METHIONINE S-METHYLTRANSFERASE"/>
    <property type="match status" value="1"/>
</dbReference>
<evidence type="ECO:0000256" key="1">
    <source>
        <dbReference type="PROSITE-ProRule" id="PRU00169"/>
    </source>
</evidence>
<evidence type="ECO:0000313" key="5">
    <source>
        <dbReference type="Proteomes" id="UP000541444"/>
    </source>
</evidence>
<dbReference type="PROSITE" id="PS50110">
    <property type="entry name" value="RESPONSE_REGULATORY"/>
    <property type="match status" value="1"/>
</dbReference>
<feature type="region of interest" description="Disordered" evidence="2">
    <location>
        <begin position="78"/>
        <end position="98"/>
    </location>
</feature>
<dbReference type="AlphaFoldDB" id="A0A7J7MHL1"/>
<dbReference type="InterPro" id="IPR011006">
    <property type="entry name" value="CheY-like_superfamily"/>
</dbReference>
<protein>
    <recommendedName>
        <fullName evidence="3">Response regulatory domain-containing protein</fullName>
    </recommendedName>
</protein>
<feature type="domain" description="Response regulatory" evidence="3">
    <location>
        <begin position="1"/>
        <end position="62"/>
    </location>
</feature>